<dbReference type="EMBL" id="SGPL01000807">
    <property type="protein sequence ID" value="THH07120.1"/>
    <property type="molecule type" value="Genomic_DNA"/>
</dbReference>
<comment type="caution">
    <text evidence="2">The sequence shown here is derived from an EMBL/GenBank/DDBJ whole genome shotgun (WGS) entry which is preliminary data.</text>
</comment>
<feature type="compositionally biased region" description="Polar residues" evidence="1">
    <location>
        <begin position="35"/>
        <end position="49"/>
    </location>
</feature>
<dbReference type="AlphaFoldDB" id="A0A4S4LBT4"/>
<feature type="region of interest" description="Disordered" evidence="1">
    <location>
        <begin position="32"/>
        <end position="54"/>
    </location>
</feature>
<accession>A0A4S4LBT4</accession>
<evidence type="ECO:0000313" key="2">
    <source>
        <dbReference type="EMBL" id="THH07120.1"/>
    </source>
</evidence>
<evidence type="ECO:0000313" key="3">
    <source>
        <dbReference type="Proteomes" id="UP000310158"/>
    </source>
</evidence>
<feature type="compositionally biased region" description="Basic and acidic residues" evidence="1">
    <location>
        <begin position="151"/>
        <end position="162"/>
    </location>
</feature>
<protein>
    <submittedName>
        <fullName evidence="2">Uncharacterized protein</fullName>
    </submittedName>
</protein>
<keyword evidence="3" id="KW-1185">Reference proteome</keyword>
<gene>
    <name evidence="2" type="ORF">EW146_g9418</name>
</gene>
<dbReference type="Proteomes" id="UP000310158">
    <property type="component" value="Unassembled WGS sequence"/>
</dbReference>
<reference evidence="2 3" key="1">
    <citation type="submission" date="2019-02" db="EMBL/GenBank/DDBJ databases">
        <title>Genome sequencing of the rare red list fungi Bondarzewia mesenterica.</title>
        <authorList>
            <person name="Buettner E."/>
            <person name="Kellner H."/>
        </authorList>
    </citation>
    <scope>NUCLEOTIDE SEQUENCE [LARGE SCALE GENOMIC DNA]</scope>
    <source>
        <strain evidence="2 3">DSM 108281</strain>
    </source>
</reference>
<organism evidence="2 3">
    <name type="scientific">Bondarzewia mesenterica</name>
    <dbReference type="NCBI Taxonomy" id="1095465"/>
    <lineage>
        <taxon>Eukaryota</taxon>
        <taxon>Fungi</taxon>
        <taxon>Dikarya</taxon>
        <taxon>Basidiomycota</taxon>
        <taxon>Agaricomycotina</taxon>
        <taxon>Agaricomycetes</taxon>
        <taxon>Russulales</taxon>
        <taxon>Bondarzewiaceae</taxon>
        <taxon>Bondarzewia</taxon>
    </lineage>
</organism>
<evidence type="ECO:0000256" key="1">
    <source>
        <dbReference type="SAM" id="MobiDB-lite"/>
    </source>
</evidence>
<dbReference type="OrthoDB" id="2355984at2759"/>
<sequence>MSTENGLYTYQSQSSFTISTQAQQPCSLAFRSRGSLPTRSQPTDSLTGNPTGGGLSERCFEIVQEYRTGKVTKTHAIIRLQCIISQENLTKEGFKQSFGTYLDMLDNFERQQSAALTFGSGATQVIRSATPARLDGSNGGKPSREQNGNRGEPEQQIDERRGNNANAKRCLFEIEHDSDLNGDETGGPSHRHRINLELCPWLIEERGVEKPLSESLEQTRLMLTNFSSDPKLVRSSIVNTASCPLFPDTEWMHIVLGKAVDFDQVLTAFSSTTYSTIHKEKIGGVEFSLPLAVPAKIVQGQGEWTTCWNEVARAYAFVFPHRLTELNNYYNHIS</sequence>
<feature type="region of interest" description="Disordered" evidence="1">
    <location>
        <begin position="129"/>
        <end position="162"/>
    </location>
</feature>
<proteinExistence type="predicted"/>
<name>A0A4S4LBT4_9AGAM</name>